<feature type="region of interest" description="Disordered" evidence="2">
    <location>
        <begin position="457"/>
        <end position="536"/>
    </location>
</feature>
<reference evidence="3" key="2">
    <citation type="submission" date="2020-11" db="EMBL/GenBank/DDBJ databases">
        <authorList>
            <consortium name="DOE Joint Genome Institute"/>
            <person name="Kuo A."/>
            <person name="Miyauchi S."/>
            <person name="Kiss E."/>
            <person name="Drula E."/>
            <person name="Kohler A."/>
            <person name="Sanchez-Garcia M."/>
            <person name="Andreopoulos B."/>
            <person name="Barry K.W."/>
            <person name="Bonito G."/>
            <person name="Buee M."/>
            <person name="Carver A."/>
            <person name="Chen C."/>
            <person name="Cichocki N."/>
            <person name="Clum A."/>
            <person name="Culley D."/>
            <person name="Crous P.W."/>
            <person name="Fauchery L."/>
            <person name="Girlanda M."/>
            <person name="Hayes R."/>
            <person name="Keri Z."/>
            <person name="Labutti K."/>
            <person name="Lipzen A."/>
            <person name="Lombard V."/>
            <person name="Magnuson J."/>
            <person name="Maillard F."/>
            <person name="Morin E."/>
            <person name="Murat C."/>
            <person name="Nolan M."/>
            <person name="Ohm R."/>
            <person name="Pangilinan J."/>
            <person name="Pereira M."/>
            <person name="Perotto S."/>
            <person name="Peter M."/>
            <person name="Riley R."/>
            <person name="Sitrit Y."/>
            <person name="Stielow B."/>
            <person name="Szollosi G."/>
            <person name="Zifcakova L."/>
            <person name="Stursova M."/>
            <person name="Spatafora J.W."/>
            <person name="Tedersoo L."/>
            <person name="Vaario L.-M."/>
            <person name="Yamada A."/>
            <person name="Yan M."/>
            <person name="Wang P."/>
            <person name="Xu J."/>
            <person name="Bruns T."/>
            <person name="Baldrian P."/>
            <person name="Vilgalys R."/>
            <person name="Henrissat B."/>
            <person name="Grigoriev I.V."/>
            <person name="Hibbett D."/>
            <person name="Nagy L.G."/>
            <person name="Martin F.M."/>
        </authorList>
    </citation>
    <scope>NUCLEOTIDE SEQUENCE</scope>
    <source>
        <strain evidence="3">UH-Tt-Lm1</strain>
    </source>
</reference>
<comment type="caution">
    <text evidence="3">The sequence shown here is derived from an EMBL/GenBank/DDBJ whole genome shotgun (WGS) entry which is preliminary data.</text>
</comment>
<name>A0A9P6L5X1_9AGAM</name>
<evidence type="ECO:0000256" key="1">
    <source>
        <dbReference type="SAM" id="Coils"/>
    </source>
</evidence>
<protein>
    <submittedName>
        <fullName evidence="3">Uncharacterized protein</fullName>
    </submittedName>
</protein>
<organism evidence="3 4">
    <name type="scientific">Thelephora terrestris</name>
    <dbReference type="NCBI Taxonomy" id="56493"/>
    <lineage>
        <taxon>Eukaryota</taxon>
        <taxon>Fungi</taxon>
        <taxon>Dikarya</taxon>
        <taxon>Basidiomycota</taxon>
        <taxon>Agaricomycotina</taxon>
        <taxon>Agaricomycetes</taxon>
        <taxon>Thelephorales</taxon>
        <taxon>Thelephoraceae</taxon>
        <taxon>Thelephora</taxon>
    </lineage>
</organism>
<gene>
    <name evidence="3" type="ORF">BJ322DRAFT_1021775</name>
</gene>
<reference evidence="3" key="1">
    <citation type="journal article" date="2020" name="Nat. Commun.">
        <title>Large-scale genome sequencing of mycorrhizal fungi provides insights into the early evolution of symbiotic traits.</title>
        <authorList>
            <person name="Miyauchi S."/>
            <person name="Kiss E."/>
            <person name="Kuo A."/>
            <person name="Drula E."/>
            <person name="Kohler A."/>
            <person name="Sanchez-Garcia M."/>
            <person name="Morin E."/>
            <person name="Andreopoulos B."/>
            <person name="Barry K.W."/>
            <person name="Bonito G."/>
            <person name="Buee M."/>
            <person name="Carver A."/>
            <person name="Chen C."/>
            <person name="Cichocki N."/>
            <person name="Clum A."/>
            <person name="Culley D."/>
            <person name="Crous P.W."/>
            <person name="Fauchery L."/>
            <person name="Girlanda M."/>
            <person name="Hayes R.D."/>
            <person name="Keri Z."/>
            <person name="LaButti K."/>
            <person name="Lipzen A."/>
            <person name="Lombard V."/>
            <person name="Magnuson J."/>
            <person name="Maillard F."/>
            <person name="Murat C."/>
            <person name="Nolan M."/>
            <person name="Ohm R.A."/>
            <person name="Pangilinan J."/>
            <person name="Pereira M.F."/>
            <person name="Perotto S."/>
            <person name="Peter M."/>
            <person name="Pfister S."/>
            <person name="Riley R."/>
            <person name="Sitrit Y."/>
            <person name="Stielow J.B."/>
            <person name="Szollosi G."/>
            <person name="Zifcakova L."/>
            <person name="Stursova M."/>
            <person name="Spatafora J.W."/>
            <person name="Tedersoo L."/>
            <person name="Vaario L.M."/>
            <person name="Yamada A."/>
            <person name="Yan M."/>
            <person name="Wang P."/>
            <person name="Xu J."/>
            <person name="Bruns T."/>
            <person name="Baldrian P."/>
            <person name="Vilgalys R."/>
            <person name="Dunand C."/>
            <person name="Henrissat B."/>
            <person name="Grigoriev I.V."/>
            <person name="Hibbett D."/>
            <person name="Nagy L.G."/>
            <person name="Martin F.M."/>
        </authorList>
    </citation>
    <scope>NUCLEOTIDE SEQUENCE</scope>
    <source>
        <strain evidence="3">UH-Tt-Lm1</strain>
    </source>
</reference>
<proteinExistence type="predicted"/>
<evidence type="ECO:0000313" key="4">
    <source>
        <dbReference type="Proteomes" id="UP000736335"/>
    </source>
</evidence>
<keyword evidence="1" id="KW-0175">Coiled coil</keyword>
<keyword evidence="4" id="KW-1185">Reference proteome</keyword>
<feature type="compositionally biased region" description="Basic and acidic residues" evidence="2">
    <location>
        <begin position="284"/>
        <end position="300"/>
    </location>
</feature>
<evidence type="ECO:0000313" key="3">
    <source>
        <dbReference type="EMBL" id="KAF9784047.1"/>
    </source>
</evidence>
<feature type="region of interest" description="Disordered" evidence="2">
    <location>
        <begin position="270"/>
        <end position="343"/>
    </location>
</feature>
<sequence length="566" mass="62660">MSALHSNASSPILITSGSLDHSDPAIWVTSSPRADFSGAGTSRSGLLGPPRFPNPTTFTSHLPAMPYNRDHEFDEMRNECHQLRQRVTRLETDLARSQGNVFTLTTSYNYLVDNLGKKLDATTTNIETMVNRITPGYAAPGSVSHIPLNPSKDDWAHKIPYWTKKAWTELKYSHDAGNLTTSVSTAFLEDEFGNTVPEGVREAVYKDVRGFFLDNSRDPDTRDKLGPREQIGFEMAEAFRITLEGKYPWLRLCDGHWKVSQLWTNVWSSWSSNHASPRSSPTSDEDKKIITGNKRDHTDDSDTSSDPSIKKIKIDKRKGVDKGNGVDKPPTPVPAPKNSCPKPTMKKIVAKVPGKAKNLLYLSRWRSRPPDRDTDLLSSAGFRVPTPTVFQNAVPMTPGGLLSLPPLLFPPALPLQAHQRSPSQTLRWLASLPPLLPPLLPTFPHHLYKWGNPFQRTTSQGSRITACRPPTMSSRPTSSQSHQPHPPPGAAGDPDQSDAETTPQESSVTLSSSGKPAPKKKRTSQKQKCFEAWSKKNEGGLNAFNTAWGHLSKEQKQEFAKTLLSV</sequence>
<feature type="compositionally biased region" description="Polar residues" evidence="2">
    <location>
        <begin position="499"/>
        <end position="514"/>
    </location>
</feature>
<evidence type="ECO:0000256" key="2">
    <source>
        <dbReference type="SAM" id="MobiDB-lite"/>
    </source>
</evidence>
<feature type="compositionally biased region" description="Low complexity" evidence="2">
    <location>
        <begin position="468"/>
        <end position="483"/>
    </location>
</feature>
<dbReference type="AlphaFoldDB" id="A0A9P6L5X1"/>
<dbReference type="Proteomes" id="UP000736335">
    <property type="component" value="Unassembled WGS sequence"/>
</dbReference>
<dbReference type="EMBL" id="WIUZ02000009">
    <property type="protein sequence ID" value="KAF9784047.1"/>
    <property type="molecule type" value="Genomic_DNA"/>
</dbReference>
<dbReference type="OrthoDB" id="3235325at2759"/>
<accession>A0A9P6L5X1</accession>
<feature type="compositionally biased region" description="Polar residues" evidence="2">
    <location>
        <begin position="270"/>
        <end position="282"/>
    </location>
</feature>
<feature type="coiled-coil region" evidence="1">
    <location>
        <begin position="73"/>
        <end position="100"/>
    </location>
</feature>